<dbReference type="EMBL" id="CAVMJV010000093">
    <property type="protein sequence ID" value="CAK5092464.1"/>
    <property type="molecule type" value="Genomic_DNA"/>
</dbReference>
<organism evidence="1 2">
    <name type="scientific">Meloidogyne enterolobii</name>
    <name type="common">Root-knot nematode worm</name>
    <name type="synonym">Meloidogyne mayaguensis</name>
    <dbReference type="NCBI Taxonomy" id="390850"/>
    <lineage>
        <taxon>Eukaryota</taxon>
        <taxon>Metazoa</taxon>
        <taxon>Ecdysozoa</taxon>
        <taxon>Nematoda</taxon>
        <taxon>Chromadorea</taxon>
        <taxon>Rhabditida</taxon>
        <taxon>Tylenchina</taxon>
        <taxon>Tylenchomorpha</taxon>
        <taxon>Tylenchoidea</taxon>
        <taxon>Meloidogynidae</taxon>
        <taxon>Meloidogyninae</taxon>
        <taxon>Meloidogyne</taxon>
    </lineage>
</organism>
<evidence type="ECO:0000313" key="1">
    <source>
        <dbReference type="EMBL" id="CAK5092464.1"/>
    </source>
</evidence>
<keyword evidence="2" id="KW-1185">Reference proteome</keyword>
<sequence length="97" mass="10666">MVELRGDVKKDLTELRGDVKKDLAEIRGDVRNIYIIVAISLSVICAAIINSWVRSLSDSSKSEKGSTSTHDGYSKGSGFVLKAFNDDKFLDLLCNLD</sequence>
<proteinExistence type="predicted"/>
<reference evidence="1" key="1">
    <citation type="submission" date="2023-11" db="EMBL/GenBank/DDBJ databases">
        <authorList>
            <person name="Poullet M."/>
        </authorList>
    </citation>
    <scope>NUCLEOTIDE SEQUENCE</scope>
    <source>
        <strain evidence="1">E1834</strain>
    </source>
</reference>
<name>A0ACB1AKZ9_MELEN</name>
<comment type="caution">
    <text evidence="1">The sequence shown here is derived from an EMBL/GenBank/DDBJ whole genome shotgun (WGS) entry which is preliminary data.</text>
</comment>
<dbReference type="Proteomes" id="UP001497535">
    <property type="component" value="Unassembled WGS sequence"/>
</dbReference>
<gene>
    <name evidence="1" type="ORF">MENTE1834_LOCUS40140</name>
</gene>
<evidence type="ECO:0000313" key="2">
    <source>
        <dbReference type="Proteomes" id="UP001497535"/>
    </source>
</evidence>
<protein>
    <submittedName>
        <fullName evidence="1">Uncharacterized protein</fullName>
    </submittedName>
</protein>
<accession>A0ACB1AKZ9</accession>